<dbReference type="FunFam" id="3.40.50.300:FF:000134">
    <property type="entry name" value="Iron-enterobactin ABC transporter ATP-binding protein"/>
    <property type="match status" value="1"/>
</dbReference>
<proteinExistence type="predicted"/>
<evidence type="ECO:0000313" key="6">
    <source>
        <dbReference type="EMBL" id="NYD68233.1"/>
    </source>
</evidence>
<protein>
    <submittedName>
        <fullName evidence="7">Heme ABC transporter ATP-binding protein</fullName>
    </submittedName>
    <submittedName>
        <fullName evidence="6">Iron complex transport system ATP-binding protein</fullName>
    </submittedName>
</protein>
<dbReference type="PROSITE" id="PS00211">
    <property type="entry name" value="ABC_TRANSPORTER_1"/>
    <property type="match status" value="1"/>
</dbReference>
<dbReference type="CDD" id="cd03214">
    <property type="entry name" value="ABC_Iron-Siderophores_B12_Hemin"/>
    <property type="match status" value="1"/>
</dbReference>
<evidence type="ECO:0000259" key="5">
    <source>
        <dbReference type="PROSITE" id="PS50893"/>
    </source>
</evidence>
<dbReference type="OrthoDB" id="5296765at2"/>
<dbReference type="RefSeq" id="WP_129171868.1">
    <property type="nucleotide sequence ID" value="NZ_JACCBI010000001.1"/>
</dbReference>
<keyword evidence="2" id="KW-0547">Nucleotide-binding</keyword>
<organism evidence="7 8">
    <name type="scientific">Agromyces atrinae</name>
    <dbReference type="NCBI Taxonomy" id="592376"/>
    <lineage>
        <taxon>Bacteria</taxon>
        <taxon>Bacillati</taxon>
        <taxon>Actinomycetota</taxon>
        <taxon>Actinomycetes</taxon>
        <taxon>Micrococcales</taxon>
        <taxon>Microbacteriaceae</taxon>
        <taxon>Agromyces</taxon>
    </lineage>
</organism>
<dbReference type="SUPFAM" id="SSF52540">
    <property type="entry name" value="P-loop containing nucleoside triphosphate hydrolases"/>
    <property type="match status" value="1"/>
</dbReference>
<dbReference type="InterPro" id="IPR003593">
    <property type="entry name" value="AAA+_ATPase"/>
</dbReference>
<dbReference type="GO" id="GO:0005524">
    <property type="term" value="F:ATP binding"/>
    <property type="evidence" value="ECO:0007669"/>
    <property type="project" value="UniProtKB-KW"/>
</dbReference>
<gene>
    <name evidence="6" type="ORF">BJ972_002752</name>
    <name evidence="7" type="ORF">ESP50_00020</name>
</gene>
<evidence type="ECO:0000313" key="7">
    <source>
        <dbReference type="EMBL" id="RXZ87631.1"/>
    </source>
</evidence>
<dbReference type="PANTHER" id="PTHR42794">
    <property type="entry name" value="HEMIN IMPORT ATP-BINDING PROTEIN HMUV"/>
    <property type="match status" value="1"/>
</dbReference>
<dbReference type="PANTHER" id="PTHR42794:SF1">
    <property type="entry name" value="HEMIN IMPORT ATP-BINDING PROTEIN HMUV"/>
    <property type="match status" value="1"/>
</dbReference>
<dbReference type="InterPro" id="IPR017871">
    <property type="entry name" value="ABC_transporter-like_CS"/>
</dbReference>
<dbReference type="Proteomes" id="UP000581087">
    <property type="component" value="Unassembled WGS sequence"/>
</dbReference>
<dbReference type="Pfam" id="PF00005">
    <property type="entry name" value="ABC_tran"/>
    <property type="match status" value="1"/>
</dbReference>
<dbReference type="EMBL" id="JACCBI010000001">
    <property type="protein sequence ID" value="NYD68233.1"/>
    <property type="molecule type" value="Genomic_DNA"/>
</dbReference>
<reference evidence="7 8" key="1">
    <citation type="submission" date="2019-01" db="EMBL/GenBank/DDBJ databases">
        <title>Agromyces.</title>
        <authorList>
            <person name="Li J."/>
        </authorList>
    </citation>
    <scope>NUCLEOTIDE SEQUENCE [LARGE SCALE GENOMIC DNA]</scope>
    <source>
        <strain evidence="7 8">DSM 23870</strain>
    </source>
</reference>
<dbReference type="InterPro" id="IPR003439">
    <property type="entry name" value="ABC_transporter-like_ATP-bd"/>
</dbReference>
<dbReference type="EMBL" id="SDPM01000001">
    <property type="protein sequence ID" value="RXZ87631.1"/>
    <property type="molecule type" value="Genomic_DNA"/>
</dbReference>
<keyword evidence="1" id="KW-0813">Transport</keyword>
<dbReference type="AlphaFoldDB" id="A0A4Q2MC14"/>
<evidence type="ECO:0000313" key="8">
    <source>
        <dbReference type="Proteomes" id="UP000292686"/>
    </source>
</evidence>
<evidence type="ECO:0000313" key="9">
    <source>
        <dbReference type="Proteomes" id="UP000581087"/>
    </source>
</evidence>
<keyword evidence="3 7" id="KW-0067">ATP-binding</keyword>
<keyword evidence="4" id="KW-1278">Translocase</keyword>
<dbReference type="SMART" id="SM00382">
    <property type="entry name" value="AAA"/>
    <property type="match status" value="1"/>
</dbReference>
<evidence type="ECO:0000256" key="1">
    <source>
        <dbReference type="ARBA" id="ARBA00022448"/>
    </source>
</evidence>
<evidence type="ECO:0000256" key="2">
    <source>
        <dbReference type="ARBA" id="ARBA00022741"/>
    </source>
</evidence>
<dbReference type="NCBIfam" id="NF010068">
    <property type="entry name" value="PRK13548.1"/>
    <property type="match status" value="1"/>
</dbReference>
<dbReference type="GO" id="GO:0016887">
    <property type="term" value="F:ATP hydrolysis activity"/>
    <property type="evidence" value="ECO:0007669"/>
    <property type="project" value="InterPro"/>
</dbReference>
<sequence length="269" mass="29320">MTPRWELPAPIEVGDVAIAATDVSVELSGTRILDGVDLEVRAGEVLALIGPNGAGKSTLLAAVTGDQETVSGSISIAGRPLEEWHVRELAQRRAVLLQHNDVFFPFTVRQVVEMGRAPWRRTPREDDDEVAVDDAIRSTDIGRFAERQIPSLSGGERARAALARILAQRTGILLLDEPTAALDLRHQEDVLRLARDSARAGDAVIVVLHDLNLAGAYADRITLLRRGRHVVTGTPAEVLTAERLTEVYEYPVEVIDHPATGRPVILPIR</sequence>
<accession>A0A4Q2MC14</accession>
<reference evidence="6 9" key="2">
    <citation type="submission" date="2020-07" db="EMBL/GenBank/DDBJ databases">
        <title>Sequencing the genomes of 1000 actinobacteria strains.</title>
        <authorList>
            <person name="Klenk H.-P."/>
        </authorList>
    </citation>
    <scope>NUCLEOTIDE SEQUENCE [LARGE SCALE GENOMIC DNA]</scope>
    <source>
        <strain evidence="6 9">DSM 23870</strain>
    </source>
</reference>
<evidence type="ECO:0000256" key="3">
    <source>
        <dbReference type="ARBA" id="ARBA00022840"/>
    </source>
</evidence>
<keyword evidence="8" id="KW-1185">Reference proteome</keyword>
<dbReference type="Gene3D" id="3.40.50.300">
    <property type="entry name" value="P-loop containing nucleotide triphosphate hydrolases"/>
    <property type="match status" value="1"/>
</dbReference>
<comment type="caution">
    <text evidence="7">The sequence shown here is derived from an EMBL/GenBank/DDBJ whole genome shotgun (WGS) entry which is preliminary data.</text>
</comment>
<feature type="domain" description="ABC transporter" evidence="5">
    <location>
        <begin position="18"/>
        <end position="251"/>
    </location>
</feature>
<dbReference type="Proteomes" id="UP000292686">
    <property type="component" value="Unassembled WGS sequence"/>
</dbReference>
<evidence type="ECO:0000256" key="4">
    <source>
        <dbReference type="ARBA" id="ARBA00022967"/>
    </source>
</evidence>
<name>A0A4Q2MC14_9MICO</name>
<dbReference type="PROSITE" id="PS50893">
    <property type="entry name" value="ABC_TRANSPORTER_2"/>
    <property type="match status" value="1"/>
</dbReference>
<dbReference type="InterPro" id="IPR027417">
    <property type="entry name" value="P-loop_NTPase"/>
</dbReference>